<protein>
    <submittedName>
        <fullName evidence="1">Uncharacterized protein</fullName>
    </submittedName>
</protein>
<evidence type="ECO:0000313" key="1">
    <source>
        <dbReference type="EMBL" id="MCI91194.1"/>
    </source>
</evidence>
<reference evidence="1 2" key="1">
    <citation type="journal article" date="2018" name="Front. Plant Sci.">
        <title>Red Clover (Trifolium pratense) and Zigzag Clover (T. medium) - A Picture of Genomic Similarities and Differences.</title>
        <authorList>
            <person name="Dluhosova J."/>
            <person name="Istvanek J."/>
            <person name="Nedelnik J."/>
            <person name="Repkova J."/>
        </authorList>
    </citation>
    <scope>NUCLEOTIDE SEQUENCE [LARGE SCALE GENOMIC DNA]</scope>
    <source>
        <strain evidence="2">cv. 10/8</strain>
        <tissue evidence="1">Leaf</tissue>
    </source>
</reference>
<dbReference type="Proteomes" id="UP000265520">
    <property type="component" value="Unassembled WGS sequence"/>
</dbReference>
<feature type="non-terminal residue" evidence="1">
    <location>
        <position position="32"/>
    </location>
</feature>
<sequence length="32" mass="3766">MRLRNMVFTMLQMMNNKPIIPCVVCNSPDLVR</sequence>
<name>A0A392VS34_9FABA</name>
<dbReference type="AlphaFoldDB" id="A0A392VS34"/>
<organism evidence="1 2">
    <name type="scientific">Trifolium medium</name>
    <dbReference type="NCBI Taxonomy" id="97028"/>
    <lineage>
        <taxon>Eukaryota</taxon>
        <taxon>Viridiplantae</taxon>
        <taxon>Streptophyta</taxon>
        <taxon>Embryophyta</taxon>
        <taxon>Tracheophyta</taxon>
        <taxon>Spermatophyta</taxon>
        <taxon>Magnoliopsida</taxon>
        <taxon>eudicotyledons</taxon>
        <taxon>Gunneridae</taxon>
        <taxon>Pentapetalae</taxon>
        <taxon>rosids</taxon>
        <taxon>fabids</taxon>
        <taxon>Fabales</taxon>
        <taxon>Fabaceae</taxon>
        <taxon>Papilionoideae</taxon>
        <taxon>50 kb inversion clade</taxon>
        <taxon>NPAAA clade</taxon>
        <taxon>Hologalegina</taxon>
        <taxon>IRL clade</taxon>
        <taxon>Trifolieae</taxon>
        <taxon>Trifolium</taxon>
    </lineage>
</organism>
<proteinExistence type="predicted"/>
<comment type="caution">
    <text evidence="1">The sequence shown here is derived from an EMBL/GenBank/DDBJ whole genome shotgun (WGS) entry which is preliminary data.</text>
</comment>
<keyword evidence="2" id="KW-1185">Reference proteome</keyword>
<accession>A0A392VS34</accession>
<dbReference type="EMBL" id="LXQA011265414">
    <property type="protein sequence ID" value="MCI91194.1"/>
    <property type="molecule type" value="Genomic_DNA"/>
</dbReference>
<evidence type="ECO:0000313" key="2">
    <source>
        <dbReference type="Proteomes" id="UP000265520"/>
    </source>
</evidence>